<dbReference type="STRING" id="109264.A0A1F8AEI7"/>
<evidence type="ECO:0000313" key="3">
    <source>
        <dbReference type="EMBL" id="OGM50077.1"/>
    </source>
</evidence>
<dbReference type="RefSeq" id="XP_022393794.1">
    <property type="nucleotide sequence ID" value="XM_022528441.1"/>
</dbReference>
<dbReference type="GO" id="GO:0005737">
    <property type="term" value="C:cytoplasm"/>
    <property type="evidence" value="ECO:0007669"/>
    <property type="project" value="TreeGrafter"/>
</dbReference>
<dbReference type="AlphaFoldDB" id="A0A1F8AEI7"/>
<dbReference type="GO" id="GO:0008474">
    <property type="term" value="F:palmitoyl-(protein) hydrolase activity"/>
    <property type="evidence" value="ECO:0007669"/>
    <property type="project" value="TreeGrafter"/>
</dbReference>
<sequence>MVAITTQLPHSNLRGLSSCPVRTTAILDREMYGWYPGYWEYVKALNTITPADGYDDWRAYLPRHIGYLQKPSNLQTLIRVLYNEKMEFPEPHIHLPQSSHTHTFILLHGRGSNGPEFAEELFSSITSKGPNLAACLPNWRWVFPTSRNCWSDRFQEEMCVWFDAYSLDDIHERQELQIAGLRESVTHILSILNHEIEILGGKTSHVYLGGISQGMATALWTLFCATSQIHQPLGGFVGFCGWLPFARQIEEQVQSSDALSEQLAQRSVTSFFLNTISGSGASQTKETIDASILSTPVFLSHGTDDAWVSVDLGRQAARVLQQIRIPVQWHEFAGAEEDGHWVKEPEGFDQILHFLEACSSHT</sequence>
<organism evidence="3 4">
    <name type="scientific">Aspergillus bombycis</name>
    <dbReference type="NCBI Taxonomy" id="109264"/>
    <lineage>
        <taxon>Eukaryota</taxon>
        <taxon>Fungi</taxon>
        <taxon>Dikarya</taxon>
        <taxon>Ascomycota</taxon>
        <taxon>Pezizomycotina</taxon>
        <taxon>Eurotiomycetes</taxon>
        <taxon>Eurotiomycetidae</taxon>
        <taxon>Eurotiales</taxon>
        <taxon>Aspergillaceae</taxon>
        <taxon>Aspergillus</taxon>
    </lineage>
</organism>
<dbReference type="PANTHER" id="PTHR10655">
    <property type="entry name" value="LYSOPHOSPHOLIPASE-RELATED"/>
    <property type="match status" value="1"/>
</dbReference>
<accession>A0A1F8AEI7</accession>
<evidence type="ECO:0000256" key="1">
    <source>
        <dbReference type="ARBA" id="ARBA00006499"/>
    </source>
</evidence>
<reference evidence="3 4" key="1">
    <citation type="journal article" date="2016" name="Genome Biol. Evol.">
        <title>Draft genome sequence of an aflatoxigenic Aspergillus species, A. bombycis.</title>
        <authorList>
            <person name="Moore G.G."/>
            <person name="Mack B.M."/>
            <person name="Beltz S.B."/>
            <person name="Gilbert M.K."/>
        </authorList>
    </citation>
    <scope>NUCLEOTIDE SEQUENCE [LARGE SCALE GENOMIC DNA]</scope>
    <source>
        <strain evidence="4">NRRL 26010</strain>
    </source>
</reference>
<dbReference type="InterPro" id="IPR029058">
    <property type="entry name" value="AB_hydrolase_fold"/>
</dbReference>
<protein>
    <recommendedName>
        <fullName evidence="2">Phospholipase/carboxylesterase/thioesterase domain-containing protein</fullName>
    </recommendedName>
</protein>
<evidence type="ECO:0000313" key="4">
    <source>
        <dbReference type="Proteomes" id="UP000179179"/>
    </source>
</evidence>
<dbReference type="EMBL" id="LYCR01000005">
    <property type="protein sequence ID" value="OGM50077.1"/>
    <property type="molecule type" value="Genomic_DNA"/>
</dbReference>
<keyword evidence="4" id="KW-1185">Reference proteome</keyword>
<proteinExistence type="inferred from homology"/>
<dbReference type="GeneID" id="34444701"/>
<comment type="caution">
    <text evidence="3">The sequence shown here is derived from an EMBL/GenBank/DDBJ whole genome shotgun (WGS) entry which is preliminary data.</text>
</comment>
<dbReference type="OrthoDB" id="2418081at2759"/>
<name>A0A1F8AEI7_9EURO</name>
<dbReference type="Pfam" id="PF02230">
    <property type="entry name" value="Abhydrolase_2"/>
    <property type="match status" value="1"/>
</dbReference>
<dbReference type="Proteomes" id="UP000179179">
    <property type="component" value="Unassembled WGS sequence"/>
</dbReference>
<dbReference type="PANTHER" id="PTHR10655:SF63">
    <property type="entry name" value="PHOSPHOLIPASE_CARBOXYLESTERASE_THIOESTERASE DOMAIN-CONTAINING PROTEIN"/>
    <property type="match status" value="1"/>
</dbReference>
<evidence type="ECO:0000259" key="2">
    <source>
        <dbReference type="Pfam" id="PF02230"/>
    </source>
</evidence>
<feature type="domain" description="Phospholipase/carboxylesterase/thioesterase" evidence="2">
    <location>
        <begin position="91"/>
        <end position="254"/>
    </location>
</feature>
<gene>
    <name evidence="3" type="ORF">ABOM_001311</name>
</gene>
<dbReference type="GO" id="GO:0052689">
    <property type="term" value="F:carboxylic ester hydrolase activity"/>
    <property type="evidence" value="ECO:0007669"/>
    <property type="project" value="TreeGrafter"/>
</dbReference>
<dbReference type="Gene3D" id="3.40.50.1820">
    <property type="entry name" value="alpha/beta hydrolase"/>
    <property type="match status" value="1"/>
</dbReference>
<dbReference type="InterPro" id="IPR050565">
    <property type="entry name" value="LYPA1-2/EST-like"/>
</dbReference>
<comment type="similarity">
    <text evidence="1">Belongs to the AB hydrolase superfamily. AB hydrolase 2 family.</text>
</comment>
<dbReference type="SUPFAM" id="SSF53474">
    <property type="entry name" value="alpha/beta-Hydrolases"/>
    <property type="match status" value="1"/>
</dbReference>
<dbReference type="InterPro" id="IPR003140">
    <property type="entry name" value="PLipase/COase/thioEstase"/>
</dbReference>